<sequence length="112" mass="12822">MARYTGLFTVAVDVENIQLILTDILSYCGFEVVYIRGNYLMASEVHGQVIFSQLITIEINVAIATNTEKTRINIVVRNEEIPLKSDNHCRQKFDLLSKSIIENPNWEFIDSI</sequence>
<accession>A0A3N6P918</accession>
<evidence type="ECO:0000313" key="1">
    <source>
        <dbReference type="EMBL" id="RQH24880.1"/>
    </source>
</evidence>
<proteinExistence type="predicted"/>
<comment type="caution">
    <text evidence="1">The sequence shown here is derived from an EMBL/GenBank/DDBJ whole genome shotgun (WGS) entry which is preliminary data.</text>
</comment>
<dbReference type="RefSeq" id="WP_124145465.1">
    <property type="nucleotide sequence ID" value="NZ_CAWOKI010000089.1"/>
</dbReference>
<organism evidence="1 2">
    <name type="scientific">Okeania hirsuta</name>
    <dbReference type="NCBI Taxonomy" id="1458930"/>
    <lineage>
        <taxon>Bacteria</taxon>
        <taxon>Bacillati</taxon>
        <taxon>Cyanobacteriota</taxon>
        <taxon>Cyanophyceae</taxon>
        <taxon>Oscillatoriophycideae</taxon>
        <taxon>Oscillatoriales</taxon>
        <taxon>Microcoleaceae</taxon>
        <taxon>Okeania</taxon>
    </lineage>
</organism>
<evidence type="ECO:0000313" key="2">
    <source>
        <dbReference type="Proteomes" id="UP000269154"/>
    </source>
</evidence>
<dbReference type="AlphaFoldDB" id="A0A3N6P918"/>
<dbReference type="EMBL" id="RCBY01000317">
    <property type="protein sequence ID" value="RQH24880.1"/>
    <property type="molecule type" value="Genomic_DNA"/>
</dbReference>
<protein>
    <submittedName>
        <fullName evidence="1">Uncharacterized protein</fullName>
    </submittedName>
</protein>
<reference evidence="1 2" key="1">
    <citation type="journal article" date="2018" name="ACS Chem. Biol.">
        <title>Ketoreductase domain dysfunction expands chemodiversity: malyngamide biosynthesis in the cyanobacterium Okeania hirsuta.</title>
        <authorList>
            <person name="Moss N.A."/>
            <person name="Leao T."/>
            <person name="Rankin M."/>
            <person name="McCullough T.M."/>
            <person name="Qu P."/>
            <person name="Korobeynikov A."/>
            <person name="Smith J.L."/>
            <person name="Gerwick L."/>
            <person name="Gerwick W.H."/>
        </authorList>
    </citation>
    <scope>NUCLEOTIDE SEQUENCE [LARGE SCALE GENOMIC DNA]</scope>
    <source>
        <strain evidence="1 2">PAB10Feb10-1</strain>
    </source>
</reference>
<dbReference type="Proteomes" id="UP000269154">
    <property type="component" value="Unassembled WGS sequence"/>
</dbReference>
<dbReference type="OrthoDB" id="531045at2"/>
<name>A0A3N6P918_9CYAN</name>
<keyword evidence="2" id="KW-1185">Reference proteome</keyword>
<gene>
    <name evidence="1" type="ORF">D5R40_29730</name>
</gene>